<feature type="domain" description="J" evidence="2">
    <location>
        <begin position="809"/>
        <end position="895"/>
    </location>
</feature>
<reference evidence="3 4" key="1">
    <citation type="submission" date="2019-12" db="EMBL/GenBank/DDBJ databases">
        <authorList>
            <person name="Scholz U."/>
            <person name="Mascher M."/>
            <person name="Fiebig A."/>
        </authorList>
    </citation>
    <scope>NUCLEOTIDE SEQUENCE</scope>
</reference>
<dbReference type="Pfam" id="PF00515">
    <property type="entry name" value="TPR_1"/>
    <property type="match status" value="1"/>
</dbReference>
<dbReference type="EMBL" id="LR743594">
    <property type="protein sequence ID" value="CAA2624079.1"/>
    <property type="molecule type" value="Genomic_DNA"/>
</dbReference>
<name>A0A7I8J2H4_SPIIN</name>
<dbReference type="Proteomes" id="UP001189122">
    <property type="component" value="Unassembled WGS sequence"/>
</dbReference>
<dbReference type="PANTHER" id="PTHR45181:SF4">
    <property type="entry name" value="HEAT SHOCK PROTEIN DNAJ WITH TETRATRICOPEPTIDE REPEAT-CONTAINING PROTEIN"/>
    <property type="match status" value="1"/>
</dbReference>
<dbReference type="CDD" id="cd06257">
    <property type="entry name" value="DnaJ"/>
    <property type="match status" value="1"/>
</dbReference>
<dbReference type="EMBL" id="CACRZD030000007">
    <property type="protein sequence ID" value="CAA6663581.1"/>
    <property type="molecule type" value="Genomic_DNA"/>
</dbReference>
<dbReference type="PANTHER" id="PTHR45181">
    <property type="entry name" value="HEAT SHOCK PROTEIN DNAJ WITH TETRATRICOPEPTIDE REPEAT-CONTAINING PROTEIN"/>
    <property type="match status" value="1"/>
</dbReference>
<evidence type="ECO:0000256" key="1">
    <source>
        <dbReference type="SAM" id="MobiDB-lite"/>
    </source>
</evidence>
<keyword evidence="4" id="KW-1185">Reference proteome</keyword>
<evidence type="ECO:0000313" key="4">
    <source>
        <dbReference type="Proteomes" id="UP001189122"/>
    </source>
</evidence>
<gene>
    <name evidence="3" type="ORF">SI7747_07009966</name>
</gene>
<organism evidence="3">
    <name type="scientific">Spirodela intermedia</name>
    <name type="common">Intermediate duckweed</name>
    <dbReference type="NCBI Taxonomy" id="51605"/>
    <lineage>
        <taxon>Eukaryota</taxon>
        <taxon>Viridiplantae</taxon>
        <taxon>Streptophyta</taxon>
        <taxon>Embryophyta</taxon>
        <taxon>Tracheophyta</taxon>
        <taxon>Spermatophyta</taxon>
        <taxon>Magnoliopsida</taxon>
        <taxon>Liliopsida</taxon>
        <taxon>Araceae</taxon>
        <taxon>Lemnoideae</taxon>
        <taxon>Spirodela</taxon>
    </lineage>
</organism>
<evidence type="ECO:0000313" key="3">
    <source>
        <dbReference type="EMBL" id="CAA2624079.1"/>
    </source>
</evidence>
<sequence length="1021" mass="110275">MPPAMVSSGTAAAAAAAAVVSPVRRQSRILLSGTLGPGGIVFGSLEAPDGEGEAAFSIVQGEAGLVVPADFEGVGEQGLNPFLRDPYPAAGFSGQVSFGISCSSSDSVRTDGANFVFGNNSSCFQRDGAVAPASDGLFSSSIDRNTGGFQPGTTEARILCLLLVTLPALRFCTANVFMFGSSSEESATSHQSATRGFDKSAVGKLPEELQTLNIKCSGTADNIRKSEAGDHSLGSRDGGAFVLSSSKNVSGSFGEHNCTQGAFVFGSSSRKNSIPDLSSSGGSDRSSVEKLPDYLRELKIKDSTLKNIPGDTGSANLKFSTTGSHVSEGKMIPDDSTFNSEAIKSHFYVKENVESVLPDEMRKLNIEVPNSVSIDEKKTFMFGCNMGIGSHETSVDKPPEGMETVNSWNSTIGQPEDSKDEGIPKSTSGFALRNFSEKSEDPGQRAADGFDESAGGKLPEEIQKLNIRDPENDDTIGKASFGDSILEANSGGFVYASSKKGVFVFGSKPKGFDPDLSASGVSAKSFGSYNTGTFAPESNGNVSGSYGGTSFEECFTSESRTMPGTSCSAGALRHYGELIQLLDQTLDTAEKNSTILSTSDQFKDWDYSRSIPTRAKAWRSYLKSRAYFCLGRLEEALALLKGNEQVEAVTDRSKSDSWALLSVTVSELLRLKVAGNTAFKSGQHSEAVEHYTAALTYNIESRPFAAVCFCNRAAAYQALGQITEAISDCSLAIALDPNYPKAISRRATLHEMIRDYGQAAGDLHRLISFLERKQEDRLGGGRPTVDDPELVRLRLAKVEEKARKEIPLDMYMILGIESSSDAAEIKKAYRKAALRHHPDKASQLLVRSENTDEKLWKEVADEVHRDTDRLFKMIGEAYAVLSDPSKYRLQYDTEEEIRTSLKGSGASTTHQQQYHTPGHYERSSSWPPTARRAWANLGHEMISLRASVVMPNLAKKSTSAHQSPLMEYYREKIRATAHEILDSPMTGGETTCDSFLLRDGVTVNMLRSWCTCFLYLICLSE</sequence>
<protein>
    <recommendedName>
        <fullName evidence="2">J domain-containing protein</fullName>
    </recommendedName>
</protein>
<dbReference type="SUPFAM" id="SSF46565">
    <property type="entry name" value="Chaperone J-domain"/>
    <property type="match status" value="1"/>
</dbReference>
<evidence type="ECO:0000259" key="2">
    <source>
        <dbReference type="PROSITE" id="PS50076"/>
    </source>
</evidence>
<dbReference type="InterPro" id="IPR011990">
    <property type="entry name" value="TPR-like_helical_dom_sf"/>
</dbReference>
<dbReference type="Pfam" id="PF00226">
    <property type="entry name" value="DnaJ"/>
    <property type="match status" value="1"/>
</dbReference>
<dbReference type="InterPro" id="IPR001623">
    <property type="entry name" value="DnaJ_domain"/>
</dbReference>
<dbReference type="SMART" id="SM00271">
    <property type="entry name" value="DnaJ"/>
    <property type="match status" value="1"/>
</dbReference>
<dbReference type="SMART" id="SM00028">
    <property type="entry name" value="TPR"/>
    <property type="match status" value="3"/>
</dbReference>
<dbReference type="InterPro" id="IPR036869">
    <property type="entry name" value="J_dom_sf"/>
</dbReference>
<dbReference type="GO" id="GO:0005783">
    <property type="term" value="C:endoplasmic reticulum"/>
    <property type="evidence" value="ECO:0007669"/>
    <property type="project" value="UniProtKB-ARBA"/>
</dbReference>
<dbReference type="Gene3D" id="1.10.287.110">
    <property type="entry name" value="DnaJ domain"/>
    <property type="match status" value="1"/>
</dbReference>
<feature type="compositionally biased region" description="Polar residues" evidence="1">
    <location>
        <begin position="901"/>
        <end position="915"/>
    </location>
</feature>
<dbReference type="SUPFAM" id="SSF48452">
    <property type="entry name" value="TPR-like"/>
    <property type="match status" value="1"/>
</dbReference>
<feature type="region of interest" description="Disordered" evidence="1">
    <location>
        <begin position="410"/>
        <end position="458"/>
    </location>
</feature>
<proteinExistence type="predicted"/>
<dbReference type="Gene3D" id="1.25.40.10">
    <property type="entry name" value="Tetratricopeptide repeat domain"/>
    <property type="match status" value="1"/>
</dbReference>
<dbReference type="InterPro" id="IPR019734">
    <property type="entry name" value="TPR_rpt"/>
</dbReference>
<dbReference type="PRINTS" id="PR00625">
    <property type="entry name" value="JDOMAIN"/>
</dbReference>
<dbReference type="PROSITE" id="PS50076">
    <property type="entry name" value="DNAJ_2"/>
    <property type="match status" value="1"/>
</dbReference>
<dbReference type="AlphaFoldDB" id="A0A7I8J2H4"/>
<feature type="region of interest" description="Disordered" evidence="1">
    <location>
        <begin position="899"/>
        <end position="926"/>
    </location>
</feature>
<accession>A0A7I8J2H4</accession>